<gene>
    <name evidence="1" type="ORF">A9225_23175</name>
</gene>
<dbReference type="Pfam" id="PF13289">
    <property type="entry name" value="SIR2_2"/>
    <property type="match status" value="1"/>
</dbReference>
<sequence length="824" mass="94393">MKSHLIYMIGFIMDINFTELIISKQTIDYAKLVTNICSGKAMLFLGAGFSKEATNINDTNPSSSIELSHILCGLCSIPKNDNLRFSSDYYLAKNSSLKLIELLIYNYSIKTTSENQNIIASLPWKRCYTTNYDRCFEIAAESSGNKFETIDLEHKTKEYYKRKNLCIHLNGSINNISTETLDDSFKLSDSSYSSPDSFTDSEWFYYFKRDLDRCGAIVFIGYSMYDIEIKKILSTLPQLKEKTFFVTSLNPDIELEFTLEKFGTVLPIGLSGFANRIRDNITSVSEEQEYKLQSLFLHDITNESSSIRDEEVEKMLMYGDLDDHHIDNFILGNTKVPFLVKRSEIDKAVSLIEQSKNVIIYSALGNGKTILLKELRSVLSVGGYDVYTVADIDGDFISDIDYIAQSPMKNIILLDGYEKNLELMEHVGRAAYENVLILATARVADHEYHRDDLERIKFKYSEINIDMLDEVELKDFSKIIDNLGLWGDNAGLSVEQKVRYLANENNSQFSIALLTLLESPQIKNKISDLITGIKKSKSHENTIISICLCQILGIETNRGIISDLAGNDLIYDPDFTNNSAFKAIFNFHGGRIINGSSLFCIHLIKNNFTPTVIIERMLAIASRFNQLNSKDYEQDRIFKAMLRFSFVEQLLPESMKISTLQRYYEKLKIEVPWLNSNPHFWLQYAMCFIAYKNYPKAQQYIDQAYALAEKRAKYHTNNIDTQQAKIYLLSSEKIPDGNIVFSNFEKANNLLSNLDVDIYSLRQFSRYKDFHLSNYNKLSKSNKVKYMEACKQSLNKISEYEGDGGVSQSYVAKVIEILKHITKV</sequence>
<proteinExistence type="predicted"/>
<organism evidence="1 2">
    <name type="scientific">Escherichia coli O121</name>
    <dbReference type="NCBI Taxonomy" id="1055537"/>
    <lineage>
        <taxon>Bacteria</taxon>
        <taxon>Pseudomonadati</taxon>
        <taxon>Pseudomonadota</taxon>
        <taxon>Gammaproteobacteria</taxon>
        <taxon>Enterobacterales</taxon>
        <taxon>Enterobacteriaceae</taxon>
        <taxon>Escherichia</taxon>
    </lineage>
</organism>
<evidence type="ECO:0008006" key="3">
    <source>
        <dbReference type="Google" id="ProtNLM"/>
    </source>
</evidence>
<name>A0AAP9MRY9_ECOLX</name>
<dbReference type="AlphaFoldDB" id="A0AAP9MRY9"/>
<reference evidence="1 2" key="1">
    <citation type="submission" date="2020-04" db="EMBL/GenBank/DDBJ databases">
        <title>Closed genome of O121:H19 shiga- toxin Escherichia coli isolated from flour in USA, 2016.</title>
        <authorList>
            <person name="Haendiges J."/>
            <person name="Jinneman K.C."/>
            <person name="Gonzalez-Escalona N."/>
        </authorList>
    </citation>
    <scope>NUCLEOTIDE SEQUENCE [LARGE SCALE GENOMIC DNA]</scope>
    <source>
        <strain evidence="1 2">FDA858783-1-52</strain>
    </source>
</reference>
<dbReference type="RefSeq" id="WP_409518458.1">
    <property type="nucleotide sequence ID" value="NZ_CP176678.1"/>
</dbReference>
<dbReference type="EMBL" id="CP051631">
    <property type="protein sequence ID" value="QJE07918.1"/>
    <property type="molecule type" value="Genomic_DNA"/>
</dbReference>
<accession>A0AAP9MRY9</accession>
<dbReference type="Proteomes" id="UP000502462">
    <property type="component" value="Chromosome"/>
</dbReference>
<evidence type="ECO:0000313" key="2">
    <source>
        <dbReference type="Proteomes" id="UP000502462"/>
    </source>
</evidence>
<evidence type="ECO:0000313" key="1">
    <source>
        <dbReference type="EMBL" id="QJE07918.1"/>
    </source>
</evidence>
<protein>
    <recommendedName>
        <fullName evidence="3">SIR2-like domain-containing protein</fullName>
    </recommendedName>
</protein>